<dbReference type="RefSeq" id="WP_188452121.1">
    <property type="nucleotide sequence ID" value="NZ_BMFS01000007.1"/>
</dbReference>
<keyword evidence="9" id="KW-1185">Reference proteome</keyword>
<dbReference type="InterPro" id="IPR007829">
    <property type="entry name" value="TM2"/>
</dbReference>
<keyword evidence="4 6" id="KW-0472">Membrane</keyword>
<evidence type="ECO:0000259" key="7">
    <source>
        <dbReference type="Pfam" id="PF05154"/>
    </source>
</evidence>
<feature type="transmembrane region" description="Helical" evidence="6">
    <location>
        <begin position="37"/>
        <end position="56"/>
    </location>
</feature>
<reference evidence="9" key="1">
    <citation type="journal article" date="2019" name="Int. J. Syst. Evol. Microbiol.">
        <title>The Global Catalogue of Microorganisms (GCM) 10K type strain sequencing project: providing services to taxonomists for standard genome sequencing and annotation.</title>
        <authorList>
            <consortium name="The Broad Institute Genomics Platform"/>
            <consortium name="The Broad Institute Genome Sequencing Center for Infectious Disease"/>
            <person name="Wu L."/>
            <person name="Ma J."/>
        </authorList>
    </citation>
    <scope>NUCLEOTIDE SEQUENCE [LARGE SCALE GENOMIC DNA]</scope>
    <source>
        <strain evidence="9">CGMCC 1.12766</strain>
    </source>
</reference>
<comment type="subcellular location">
    <subcellularLocation>
        <location evidence="1">Membrane</location>
        <topology evidence="1">Multi-pass membrane protein</topology>
    </subcellularLocation>
</comment>
<dbReference type="Pfam" id="PF05154">
    <property type="entry name" value="TM2"/>
    <property type="match status" value="1"/>
</dbReference>
<evidence type="ECO:0000256" key="3">
    <source>
        <dbReference type="ARBA" id="ARBA00022989"/>
    </source>
</evidence>
<sequence>MNRQSYTAELLTIVGSLPEANRPGFISAFQASEKNPVLLYGFNVWLGFLGIDRFLVGDILAGVLKLITFGGFGLWVLIDYFLIGGRTRQKNIEYARQLRDSFSNRSSAPASAPAPASSEPPPPAAS</sequence>
<accession>A0ABQ1XRU0</accession>
<evidence type="ECO:0000256" key="2">
    <source>
        <dbReference type="ARBA" id="ARBA00022692"/>
    </source>
</evidence>
<proteinExistence type="predicted"/>
<feature type="compositionally biased region" description="Low complexity" evidence="5">
    <location>
        <begin position="106"/>
        <end position="117"/>
    </location>
</feature>
<gene>
    <name evidence="8" type="ORF">GCM10007420_16660</name>
</gene>
<comment type="caution">
    <text evidence="8">The sequence shown here is derived from an EMBL/GenBank/DDBJ whole genome shotgun (WGS) entry which is preliminary data.</text>
</comment>
<protein>
    <recommendedName>
        <fullName evidence="7">TM2 domain-containing protein</fullName>
    </recommendedName>
</protein>
<keyword evidence="3 6" id="KW-1133">Transmembrane helix</keyword>
<dbReference type="PANTHER" id="PTHR21016:SF25">
    <property type="entry name" value="TM2 DOMAIN-CONTAINING PROTEIN DDB_G0277895-RELATED"/>
    <property type="match status" value="1"/>
</dbReference>
<evidence type="ECO:0000313" key="9">
    <source>
        <dbReference type="Proteomes" id="UP000648722"/>
    </source>
</evidence>
<keyword evidence="2 6" id="KW-0812">Transmembrane</keyword>
<dbReference type="PANTHER" id="PTHR21016">
    <property type="entry name" value="BETA-AMYLOID BINDING PROTEIN-RELATED"/>
    <property type="match status" value="1"/>
</dbReference>
<evidence type="ECO:0000256" key="1">
    <source>
        <dbReference type="ARBA" id="ARBA00004141"/>
    </source>
</evidence>
<dbReference type="Proteomes" id="UP000648722">
    <property type="component" value="Unassembled WGS sequence"/>
</dbReference>
<evidence type="ECO:0000256" key="6">
    <source>
        <dbReference type="SAM" id="Phobius"/>
    </source>
</evidence>
<evidence type="ECO:0000313" key="8">
    <source>
        <dbReference type="EMBL" id="GGH01278.1"/>
    </source>
</evidence>
<evidence type="ECO:0000256" key="5">
    <source>
        <dbReference type="SAM" id="MobiDB-lite"/>
    </source>
</evidence>
<feature type="transmembrane region" description="Helical" evidence="6">
    <location>
        <begin position="62"/>
        <end position="83"/>
    </location>
</feature>
<dbReference type="InterPro" id="IPR050932">
    <property type="entry name" value="TM2D1-3-like"/>
</dbReference>
<feature type="region of interest" description="Disordered" evidence="5">
    <location>
        <begin position="104"/>
        <end position="126"/>
    </location>
</feature>
<dbReference type="EMBL" id="BMFS01000007">
    <property type="protein sequence ID" value="GGH01278.1"/>
    <property type="molecule type" value="Genomic_DNA"/>
</dbReference>
<evidence type="ECO:0000256" key="4">
    <source>
        <dbReference type="ARBA" id="ARBA00023136"/>
    </source>
</evidence>
<name>A0ABQ1XRU0_9PROT</name>
<organism evidence="8 9">
    <name type="scientific">Glycocaulis albus</name>
    <dbReference type="NCBI Taxonomy" id="1382801"/>
    <lineage>
        <taxon>Bacteria</taxon>
        <taxon>Pseudomonadati</taxon>
        <taxon>Pseudomonadota</taxon>
        <taxon>Alphaproteobacteria</taxon>
        <taxon>Maricaulales</taxon>
        <taxon>Maricaulaceae</taxon>
        <taxon>Glycocaulis</taxon>
    </lineage>
</organism>
<feature type="domain" description="TM2" evidence="7">
    <location>
        <begin position="33"/>
        <end position="81"/>
    </location>
</feature>